<feature type="domain" description="M23ase beta-sheet core" evidence="2">
    <location>
        <begin position="63"/>
        <end position="161"/>
    </location>
</feature>
<dbReference type="Gene3D" id="2.70.70.10">
    <property type="entry name" value="Glucose Permease (Domain IIA)"/>
    <property type="match status" value="1"/>
</dbReference>
<dbReference type="GO" id="GO:0016787">
    <property type="term" value="F:hydrolase activity"/>
    <property type="evidence" value="ECO:0007669"/>
    <property type="project" value="UniProtKB-KW"/>
</dbReference>
<dbReference type="EC" id="3.4.24.-" evidence="3"/>
<accession>A0ABV8T143</accession>
<dbReference type="InterPro" id="IPR011055">
    <property type="entry name" value="Dup_hybrid_motif"/>
</dbReference>
<sequence length="219" mass="23138">MELLDTSSRSLLLAAVLSLPLCASAANPPAVSCPLEKVAEIRDNDVCALQGGDYLSNRRSGKIHGALDLNAAVGDKVLATKAGIVVVAAEKWADMGTAVIIDHGDGGYTVYGHLDEAKVKKGAKVVAGQQVGTVGFTGNSDCLQKNKLPPHLHFGYLNAGKAGLARRDYPIAEIERWGAAWEEAFYGDVLAVGVQHPQMAIEGLTCWAKPQKKPPPKKS</sequence>
<evidence type="ECO:0000313" key="4">
    <source>
        <dbReference type="Proteomes" id="UP001595904"/>
    </source>
</evidence>
<dbReference type="PANTHER" id="PTHR21666:SF270">
    <property type="entry name" value="MUREIN HYDROLASE ACTIVATOR ENVC"/>
    <property type="match status" value="1"/>
</dbReference>
<dbReference type="Pfam" id="PF01551">
    <property type="entry name" value="Peptidase_M23"/>
    <property type="match status" value="1"/>
</dbReference>
<dbReference type="Proteomes" id="UP001595904">
    <property type="component" value="Unassembled WGS sequence"/>
</dbReference>
<dbReference type="RefSeq" id="WP_380602183.1">
    <property type="nucleotide sequence ID" value="NZ_JBHSDU010000014.1"/>
</dbReference>
<evidence type="ECO:0000259" key="2">
    <source>
        <dbReference type="Pfam" id="PF01551"/>
    </source>
</evidence>
<organism evidence="3 4">
    <name type="scientific">Steroidobacter flavus</name>
    <dbReference type="NCBI Taxonomy" id="1842136"/>
    <lineage>
        <taxon>Bacteria</taxon>
        <taxon>Pseudomonadati</taxon>
        <taxon>Pseudomonadota</taxon>
        <taxon>Gammaproteobacteria</taxon>
        <taxon>Steroidobacterales</taxon>
        <taxon>Steroidobacteraceae</taxon>
        <taxon>Steroidobacter</taxon>
    </lineage>
</organism>
<evidence type="ECO:0000256" key="1">
    <source>
        <dbReference type="SAM" id="SignalP"/>
    </source>
</evidence>
<evidence type="ECO:0000313" key="3">
    <source>
        <dbReference type="EMBL" id="MFC4312623.1"/>
    </source>
</evidence>
<dbReference type="SUPFAM" id="SSF51261">
    <property type="entry name" value="Duplicated hybrid motif"/>
    <property type="match status" value="1"/>
</dbReference>
<gene>
    <name evidence="3" type="ORF">ACFPN2_26300</name>
</gene>
<comment type="caution">
    <text evidence="3">The sequence shown here is derived from an EMBL/GenBank/DDBJ whole genome shotgun (WGS) entry which is preliminary data.</text>
</comment>
<protein>
    <submittedName>
        <fullName evidence="3">M23 family metallopeptidase</fullName>
        <ecNumber evidence="3">3.4.24.-</ecNumber>
    </submittedName>
</protein>
<dbReference type="InterPro" id="IPR050570">
    <property type="entry name" value="Cell_wall_metabolism_enzyme"/>
</dbReference>
<keyword evidence="1" id="KW-0732">Signal</keyword>
<feature type="chain" id="PRO_5045770396" evidence="1">
    <location>
        <begin position="26"/>
        <end position="219"/>
    </location>
</feature>
<dbReference type="CDD" id="cd12797">
    <property type="entry name" value="M23_peptidase"/>
    <property type="match status" value="1"/>
</dbReference>
<proteinExistence type="predicted"/>
<reference evidence="4" key="1">
    <citation type="journal article" date="2019" name="Int. J. Syst. Evol. Microbiol.">
        <title>The Global Catalogue of Microorganisms (GCM) 10K type strain sequencing project: providing services to taxonomists for standard genome sequencing and annotation.</title>
        <authorList>
            <consortium name="The Broad Institute Genomics Platform"/>
            <consortium name="The Broad Institute Genome Sequencing Center for Infectious Disease"/>
            <person name="Wu L."/>
            <person name="Ma J."/>
        </authorList>
    </citation>
    <scope>NUCLEOTIDE SEQUENCE [LARGE SCALE GENOMIC DNA]</scope>
    <source>
        <strain evidence="4">CGMCC 1.10759</strain>
    </source>
</reference>
<dbReference type="InterPro" id="IPR016047">
    <property type="entry name" value="M23ase_b-sheet_dom"/>
</dbReference>
<name>A0ABV8T143_9GAMM</name>
<dbReference type="PANTHER" id="PTHR21666">
    <property type="entry name" value="PEPTIDASE-RELATED"/>
    <property type="match status" value="1"/>
</dbReference>
<feature type="signal peptide" evidence="1">
    <location>
        <begin position="1"/>
        <end position="25"/>
    </location>
</feature>
<keyword evidence="3" id="KW-0378">Hydrolase</keyword>
<keyword evidence="4" id="KW-1185">Reference proteome</keyword>
<dbReference type="EMBL" id="JBHSDU010000014">
    <property type="protein sequence ID" value="MFC4312623.1"/>
    <property type="molecule type" value="Genomic_DNA"/>
</dbReference>